<protein>
    <recommendedName>
        <fullName evidence="5">SD-repeat containing protein B domain-containing protein</fullName>
    </recommendedName>
</protein>
<dbReference type="RefSeq" id="WP_126725168.1">
    <property type="nucleotide sequence ID" value="NZ_RYZH01000016.1"/>
</dbReference>
<accession>A0A432MKC5</accession>
<evidence type="ECO:0000256" key="1">
    <source>
        <dbReference type="ARBA" id="ARBA00004613"/>
    </source>
</evidence>
<dbReference type="OrthoDB" id="252653at2"/>
<evidence type="ECO:0000259" key="5">
    <source>
        <dbReference type="Pfam" id="PF17210"/>
    </source>
</evidence>
<dbReference type="PROSITE" id="PS00018">
    <property type="entry name" value="EF_HAND_1"/>
    <property type="match status" value="1"/>
</dbReference>
<dbReference type="Proteomes" id="UP000280296">
    <property type="component" value="Unassembled WGS sequence"/>
</dbReference>
<comment type="caution">
    <text evidence="6">The sequence shown here is derived from an EMBL/GenBank/DDBJ whole genome shotgun (WGS) entry which is preliminary data.</text>
</comment>
<reference evidence="6 7" key="2">
    <citation type="submission" date="2019-01" db="EMBL/GenBank/DDBJ databases">
        <title>Tautonia sociabilis, a novel thermotolerant planctomycete of Isosphaeraceae family, isolated from a 4000 m deep subterranean habitat.</title>
        <authorList>
            <person name="Kovaleva O.L."/>
            <person name="Elcheninov A.G."/>
            <person name="Van Heerden E."/>
            <person name="Toshchakov S.V."/>
            <person name="Novikov A."/>
            <person name="Bonch-Osmolovskaya E.A."/>
            <person name="Kublanov I.V."/>
        </authorList>
    </citation>
    <scope>NUCLEOTIDE SEQUENCE [LARGE SCALE GENOMIC DNA]</scope>
    <source>
        <strain evidence="6 7">GM2012</strain>
    </source>
</reference>
<gene>
    <name evidence="6" type="ORF">TsocGM_09965</name>
</gene>
<keyword evidence="7" id="KW-1185">Reference proteome</keyword>
<feature type="compositionally biased region" description="Low complexity" evidence="4">
    <location>
        <begin position="476"/>
        <end position="487"/>
    </location>
</feature>
<dbReference type="InterPro" id="IPR013783">
    <property type="entry name" value="Ig-like_fold"/>
</dbReference>
<proteinExistence type="predicted"/>
<evidence type="ECO:0000256" key="2">
    <source>
        <dbReference type="ARBA" id="ARBA00022525"/>
    </source>
</evidence>
<keyword evidence="2" id="KW-0964">Secreted</keyword>
<evidence type="ECO:0000256" key="3">
    <source>
        <dbReference type="ARBA" id="ARBA00022729"/>
    </source>
</evidence>
<keyword evidence="3" id="KW-0732">Signal</keyword>
<feature type="region of interest" description="Disordered" evidence="4">
    <location>
        <begin position="1"/>
        <end position="25"/>
    </location>
</feature>
<reference evidence="6 7" key="1">
    <citation type="submission" date="2018-12" db="EMBL/GenBank/DDBJ databases">
        <authorList>
            <person name="Toschakov S.V."/>
        </authorList>
    </citation>
    <scope>NUCLEOTIDE SEQUENCE [LARGE SCALE GENOMIC DNA]</scope>
    <source>
        <strain evidence="6 7">GM2012</strain>
    </source>
</reference>
<dbReference type="Gene3D" id="2.60.40.10">
    <property type="entry name" value="Immunoglobulins"/>
    <property type="match status" value="4"/>
</dbReference>
<dbReference type="Pfam" id="PF17210">
    <property type="entry name" value="SdrD_B"/>
    <property type="match status" value="1"/>
</dbReference>
<organism evidence="6 7">
    <name type="scientific">Tautonia sociabilis</name>
    <dbReference type="NCBI Taxonomy" id="2080755"/>
    <lineage>
        <taxon>Bacteria</taxon>
        <taxon>Pseudomonadati</taxon>
        <taxon>Planctomycetota</taxon>
        <taxon>Planctomycetia</taxon>
        <taxon>Isosphaerales</taxon>
        <taxon>Isosphaeraceae</taxon>
        <taxon>Tautonia</taxon>
    </lineage>
</organism>
<dbReference type="InterPro" id="IPR051417">
    <property type="entry name" value="SDr/BOS_complex"/>
</dbReference>
<dbReference type="GO" id="GO:0005576">
    <property type="term" value="C:extracellular region"/>
    <property type="evidence" value="ECO:0007669"/>
    <property type="project" value="UniProtKB-SubCell"/>
</dbReference>
<evidence type="ECO:0000313" key="7">
    <source>
        <dbReference type="Proteomes" id="UP000280296"/>
    </source>
</evidence>
<comment type="subcellular location">
    <subcellularLocation>
        <location evidence="1">Secreted</location>
    </subcellularLocation>
</comment>
<sequence>MMPPFRTVAPTPRRRSRNRPLAPEPLETRTLLATISGRTFEDLDGDGVVDPGEAGFAGRSVFIDLDRDGLRGEGDLTAVTDSSGNFRFDGLAPGGYLVRQVPDPGFLFTNPSTGTRGVLLTSPSSVASNQNFGSRLDTRGTGRVTGMLYEDLNENGFREAGEPGLAGLTVFADLNGDSHLDGNEPSTVSDSSGQYSLILPVGSLYQIREDVPSGWALSQPTETFYFAPIFSETTVPGRDFGNIRGGGGGDPGPGATTINGVVFEDLNGNGVRDGVSEPGLAGRTVFIDTDDDGLLDAGEVSTQTAADGSYTLGVDPGTSTVAIVVTPGFEPTSPTSVEVTVGPMQNILGVNFGLRAITGLTISGTVFRDLANFGSRDPDEPGLADFRVYLDINHNQAFDAGEPSVLSQADGGYTLVVTVDPGLYLLRQEPRSGYRLTTPPAGFYLLNLQDGMPVTGQDFGNLRLASSSGSLAALVPPDAEPDALPDATQPLRATDPADEPVPIDPGAGRAAVVPVSSTSLPDADRVDALLGDAPGASVPVWEGGRLRSPIDWDDLLG</sequence>
<feature type="domain" description="SD-repeat containing protein B" evidence="5">
    <location>
        <begin position="35"/>
        <end position="115"/>
    </location>
</feature>
<dbReference type="InterPro" id="IPR018247">
    <property type="entry name" value="EF_Hand_1_Ca_BS"/>
</dbReference>
<dbReference type="PANTHER" id="PTHR23303">
    <property type="entry name" value="CARBOXYPEPTIDASE REGULATORY REGION-CONTAINING"/>
    <property type="match status" value="1"/>
</dbReference>
<dbReference type="PANTHER" id="PTHR23303:SF15">
    <property type="entry name" value="COLOSSIN-A"/>
    <property type="match status" value="1"/>
</dbReference>
<dbReference type="InterPro" id="IPR033764">
    <property type="entry name" value="Sdr_B"/>
</dbReference>
<dbReference type="SUPFAM" id="SSF117074">
    <property type="entry name" value="Hypothetical protein PA1324"/>
    <property type="match status" value="4"/>
</dbReference>
<evidence type="ECO:0000313" key="6">
    <source>
        <dbReference type="EMBL" id="RUL87852.1"/>
    </source>
</evidence>
<evidence type="ECO:0000256" key="4">
    <source>
        <dbReference type="SAM" id="MobiDB-lite"/>
    </source>
</evidence>
<dbReference type="AlphaFoldDB" id="A0A432MKC5"/>
<dbReference type="EMBL" id="RYZH01000016">
    <property type="protein sequence ID" value="RUL87852.1"/>
    <property type="molecule type" value="Genomic_DNA"/>
</dbReference>
<name>A0A432MKC5_9BACT</name>
<feature type="region of interest" description="Disordered" evidence="4">
    <location>
        <begin position="476"/>
        <end position="498"/>
    </location>
</feature>